<feature type="region of interest" description="Disordered" evidence="1">
    <location>
        <begin position="275"/>
        <end position="295"/>
    </location>
</feature>
<feature type="compositionally biased region" description="Acidic residues" evidence="1">
    <location>
        <begin position="276"/>
        <end position="291"/>
    </location>
</feature>
<dbReference type="EMBL" id="JACAZI010000006">
    <property type="protein sequence ID" value="KAF7358489.1"/>
    <property type="molecule type" value="Genomic_DNA"/>
</dbReference>
<name>A0A8H6YHS6_9AGAR</name>
<comment type="caution">
    <text evidence="2">The sequence shown here is derived from an EMBL/GenBank/DDBJ whole genome shotgun (WGS) entry which is preliminary data.</text>
</comment>
<dbReference type="OrthoDB" id="2788229at2759"/>
<evidence type="ECO:0008006" key="4">
    <source>
        <dbReference type="Google" id="ProtNLM"/>
    </source>
</evidence>
<organism evidence="2 3">
    <name type="scientific">Mycena venus</name>
    <dbReference type="NCBI Taxonomy" id="2733690"/>
    <lineage>
        <taxon>Eukaryota</taxon>
        <taxon>Fungi</taxon>
        <taxon>Dikarya</taxon>
        <taxon>Basidiomycota</taxon>
        <taxon>Agaricomycotina</taxon>
        <taxon>Agaricomycetes</taxon>
        <taxon>Agaricomycetidae</taxon>
        <taxon>Agaricales</taxon>
        <taxon>Marasmiineae</taxon>
        <taxon>Mycenaceae</taxon>
        <taxon>Mycena</taxon>
    </lineage>
</organism>
<dbReference type="Gene3D" id="3.80.10.10">
    <property type="entry name" value="Ribonuclease Inhibitor"/>
    <property type="match status" value="1"/>
</dbReference>
<proteinExistence type="predicted"/>
<keyword evidence="3" id="KW-1185">Reference proteome</keyword>
<evidence type="ECO:0000256" key="1">
    <source>
        <dbReference type="SAM" id="MobiDB-lite"/>
    </source>
</evidence>
<accession>A0A8H6YHS6</accession>
<evidence type="ECO:0000313" key="3">
    <source>
        <dbReference type="Proteomes" id="UP000620124"/>
    </source>
</evidence>
<dbReference type="InterPro" id="IPR032675">
    <property type="entry name" value="LRR_dom_sf"/>
</dbReference>
<dbReference type="AlphaFoldDB" id="A0A8H6YHS6"/>
<dbReference type="Proteomes" id="UP000620124">
    <property type="component" value="Unassembled WGS sequence"/>
</dbReference>
<evidence type="ECO:0000313" key="2">
    <source>
        <dbReference type="EMBL" id="KAF7358489.1"/>
    </source>
</evidence>
<reference evidence="2" key="1">
    <citation type="submission" date="2020-05" db="EMBL/GenBank/DDBJ databases">
        <title>Mycena genomes resolve the evolution of fungal bioluminescence.</title>
        <authorList>
            <person name="Tsai I.J."/>
        </authorList>
    </citation>
    <scope>NUCLEOTIDE SEQUENCE</scope>
    <source>
        <strain evidence="2">CCC161011</strain>
    </source>
</reference>
<protein>
    <recommendedName>
        <fullName evidence="4">F-box domain-containing protein</fullName>
    </recommendedName>
</protein>
<dbReference type="SUPFAM" id="SSF52047">
    <property type="entry name" value="RNI-like"/>
    <property type="match status" value="1"/>
</dbReference>
<sequence>MPRAILPRELCDLVVDYLHAERVALGSCALVCRAWVPASRFHLFEHISLSDNEGYVAARLDELLASPHATFAPAVRSLKFYNALSPVQMRNPRTGHVQVKTLLQTVPRIVQLTQIRSLVLSDLPFDILSAFSKVQTLCLVGITAGSALLRLAPHLPSLTHLTLKRVHAIPYRAPSPGSTSDTAQITALRRLTVRGSSIAFLGWLGILAPYTTVLDLGDFCPSEVPYLVSFLSSLKTPLESLELELSCGTEVREFAWDELARVLGAETRLTVSIDVGDQDEDRGEAEEDEDDGKDREVSILRAQFPELEKRGTLDVKRLTG</sequence>
<gene>
    <name evidence="2" type="ORF">MVEN_00899400</name>
</gene>